<dbReference type="SUPFAM" id="SSF89372">
    <property type="entry name" value="Fucose-specific lectin"/>
    <property type="match status" value="1"/>
</dbReference>
<dbReference type="RefSeq" id="WP_102951079.1">
    <property type="nucleotide sequence ID" value="NZ_CP024847.1"/>
</dbReference>
<accession>A0A2I7N5R5</accession>
<organism evidence="1 2">
    <name type="scientific">Aquella oligotrophica</name>
    <dbReference type="NCBI Taxonomy" id="2067065"/>
    <lineage>
        <taxon>Bacteria</taxon>
        <taxon>Pseudomonadati</taxon>
        <taxon>Pseudomonadota</taxon>
        <taxon>Betaproteobacteria</taxon>
        <taxon>Neisseriales</taxon>
        <taxon>Neisseriaceae</taxon>
        <taxon>Aquella</taxon>
    </lineage>
</organism>
<evidence type="ECO:0008006" key="3">
    <source>
        <dbReference type="Google" id="ProtNLM"/>
    </source>
</evidence>
<evidence type="ECO:0000313" key="2">
    <source>
        <dbReference type="Proteomes" id="UP000236655"/>
    </source>
</evidence>
<evidence type="ECO:0000313" key="1">
    <source>
        <dbReference type="EMBL" id="AUR51782.1"/>
    </source>
</evidence>
<gene>
    <name evidence="1" type="ORF">CUN60_05565</name>
</gene>
<protein>
    <recommendedName>
        <fullName evidence="3">DUF5018 domain-containing protein</fullName>
    </recommendedName>
</protein>
<dbReference type="Gene3D" id="2.60.40.2340">
    <property type="match status" value="3"/>
</dbReference>
<sequence>MYNIFKSVYNGLKYLLIFNIVLLITACSNNGGYGNTEPSNLNAITSYSISSPRGPVSGVISGTHITVTMPYGTNVTALTATFATNGKFVTINGSLQTSGQTANNFTNPVRYTVTAANGTIQNYTVTVVIAPNTSKDIVAYSLNGNTGVITGTNIAVTVPFGTDVTALIATFSTSGESISIGSTIQTSTLTPNDFTNPVTYTVHAADGSTKDYIVTVTVASNSAKNIETFSLNGYAGVITGTNIAVTVPFGTDVTALIATFSTSGESVSIGSTIQTSTVTPNDFTNPVTYTVHAADRSTKNYIVTVTTQPPQWFSVGSAGFSAGSTNYSSIAFNLSNNQPYVAYRDNSQNSKVTVMAFNGISWENVGNAGFSAGQSDWVDLAFNPSTNQPYVVYSDAANSNKATVMKFDSAGNWITVGSSRFSTGVVSDISITFNHSNYQPYVVYVDRENSNKATVMTFNGTDWVNVGNAGFSAGSISTPSIVFNPSNNQPYVAYRDDINSNKATVMTFNGTNWVNVGNAGFSAGQSEYQCIAFDPSTNLPYVAYKDGANSNKVTVMKFPL</sequence>
<dbReference type="KEGG" id="nba:CUN60_05565"/>
<dbReference type="OrthoDB" id="9758923at2"/>
<keyword evidence="2" id="KW-1185">Reference proteome</keyword>
<dbReference type="EMBL" id="CP024847">
    <property type="protein sequence ID" value="AUR51782.1"/>
    <property type="molecule type" value="Genomic_DNA"/>
</dbReference>
<dbReference type="AlphaFoldDB" id="A0A2I7N5R5"/>
<proteinExistence type="predicted"/>
<dbReference type="PROSITE" id="PS51257">
    <property type="entry name" value="PROKAR_LIPOPROTEIN"/>
    <property type="match status" value="1"/>
</dbReference>
<name>A0A2I7N5R5_9NEIS</name>
<reference evidence="2" key="1">
    <citation type="submission" date="2017-11" db="EMBL/GenBank/DDBJ databases">
        <authorList>
            <person name="Chan K.G."/>
            <person name="Lee L.S."/>
        </authorList>
    </citation>
    <scope>NUCLEOTIDE SEQUENCE [LARGE SCALE GENOMIC DNA]</scope>
    <source>
        <strain evidence="2">DSM 100970</strain>
    </source>
</reference>
<dbReference type="Proteomes" id="UP000236655">
    <property type="component" value="Chromosome"/>
</dbReference>